<dbReference type="GO" id="GO:0003723">
    <property type="term" value="F:RNA binding"/>
    <property type="evidence" value="ECO:0007669"/>
    <property type="project" value="UniProtKB-UniRule"/>
</dbReference>
<keyword evidence="1" id="KW-0677">Repeat</keyword>
<feature type="domain" description="K Homology" evidence="4">
    <location>
        <begin position="406"/>
        <end position="476"/>
    </location>
</feature>
<dbReference type="CDD" id="cd22459">
    <property type="entry name" value="KH-I_PEPPER_rpt1_like"/>
    <property type="match status" value="1"/>
</dbReference>
<dbReference type="Pfam" id="PF00013">
    <property type="entry name" value="KH_1"/>
    <property type="match status" value="3"/>
</dbReference>
<dbReference type="EMBL" id="JBANQN010000009">
    <property type="protein sequence ID" value="KAK6780617.1"/>
    <property type="molecule type" value="Genomic_DNA"/>
</dbReference>
<keyword evidence="2" id="KW-0694">RNA-binding</keyword>
<evidence type="ECO:0000259" key="4">
    <source>
        <dbReference type="SMART" id="SM00322"/>
    </source>
</evidence>
<feature type="compositionally biased region" description="Polar residues" evidence="3">
    <location>
        <begin position="317"/>
        <end position="332"/>
    </location>
</feature>
<dbReference type="Gene3D" id="3.30.1370.10">
    <property type="entry name" value="K Homology domain, type 1"/>
    <property type="match status" value="1"/>
</dbReference>
<accession>A0AAN8T8N3</accession>
<dbReference type="CDD" id="cd22461">
    <property type="entry name" value="KH-I_PEPPER_like_rpt3"/>
    <property type="match status" value="1"/>
</dbReference>
<organism evidence="5 6">
    <name type="scientific">Solanum bulbocastanum</name>
    <name type="common">Wild potato</name>
    <dbReference type="NCBI Taxonomy" id="147425"/>
    <lineage>
        <taxon>Eukaryota</taxon>
        <taxon>Viridiplantae</taxon>
        <taxon>Streptophyta</taxon>
        <taxon>Embryophyta</taxon>
        <taxon>Tracheophyta</taxon>
        <taxon>Spermatophyta</taxon>
        <taxon>Magnoliopsida</taxon>
        <taxon>eudicotyledons</taxon>
        <taxon>Gunneridae</taxon>
        <taxon>Pentapetalae</taxon>
        <taxon>asterids</taxon>
        <taxon>lamiids</taxon>
        <taxon>Solanales</taxon>
        <taxon>Solanaceae</taxon>
        <taxon>Solanoideae</taxon>
        <taxon>Solaneae</taxon>
        <taxon>Solanum</taxon>
    </lineage>
</organism>
<dbReference type="InterPro" id="IPR004088">
    <property type="entry name" value="KH_dom_type_1"/>
</dbReference>
<dbReference type="Gene3D" id="3.30.310.210">
    <property type="match status" value="1"/>
</dbReference>
<feature type="region of interest" description="Disordered" evidence="3">
    <location>
        <begin position="317"/>
        <end position="356"/>
    </location>
</feature>
<evidence type="ECO:0000256" key="3">
    <source>
        <dbReference type="SAM" id="MobiDB-lite"/>
    </source>
</evidence>
<feature type="domain" description="K Homology" evidence="4">
    <location>
        <begin position="221"/>
        <end position="296"/>
    </location>
</feature>
<dbReference type="PANTHER" id="PTHR10288">
    <property type="entry name" value="KH DOMAIN CONTAINING RNA BINDING PROTEIN"/>
    <property type="match status" value="1"/>
</dbReference>
<feature type="domain" description="K Homology" evidence="4">
    <location>
        <begin position="130"/>
        <end position="210"/>
    </location>
</feature>
<keyword evidence="6" id="KW-1185">Reference proteome</keyword>
<proteinExistence type="predicted"/>
<name>A0AAN8T8N3_SOLBU</name>
<evidence type="ECO:0000256" key="2">
    <source>
        <dbReference type="PROSITE-ProRule" id="PRU00117"/>
    </source>
</evidence>
<evidence type="ECO:0000313" key="5">
    <source>
        <dbReference type="EMBL" id="KAK6780617.1"/>
    </source>
</evidence>
<dbReference type="SMART" id="SM00322">
    <property type="entry name" value="KH"/>
    <property type="match status" value="3"/>
</dbReference>
<feature type="compositionally biased region" description="Low complexity" evidence="3">
    <location>
        <begin position="516"/>
        <end position="528"/>
    </location>
</feature>
<dbReference type="CDD" id="cd22460">
    <property type="entry name" value="KH-I_PEPPER_rpt2_like"/>
    <property type="match status" value="1"/>
</dbReference>
<feature type="region of interest" description="Disordered" evidence="3">
    <location>
        <begin position="373"/>
        <end position="394"/>
    </location>
</feature>
<gene>
    <name evidence="5" type="ORF">RDI58_022801</name>
</gene>
<dbReference type="InterPro" id="IPR036612">
    <property type="entry name" value="KH_dom_type_1_sf"/>
</dbReference>
<dbReference type="PROSITE" id="PS50084">
    <property type="entry name" value="KH_TYPE_1"/>
    <property type="match status" value="3"/>
</dbReference>
<feature type="region of interest" description="Disordered" evidence="3">
    <location>
        <begin position="481"/>
        <end position="528"/>
    </location>
</feature>
<comment type="caution">
    <text evidence="5">The sequence shown here is derived from an EMBL/GenBank/DDBJ whole genome shotgun (WGS) entry which is preliminary data.</text>
</comment>
<sequence length="528" mass="57045">MIYFLESNLILSSHSNLLLRLRKLSVSEMADENFEQPEMGNLHDTENLDNMNSVQDNDNVNDKDNVHHTNHVHDADHMHDHVHNMNNIHDSEAIPAVNNAPEETHHSEEVKVTPTDAGAGEEKKWPGWPGQNVFRMLVPIQKVGGVIGRKGEYIKKTCEETKARIKVLDGPPGTTERAVMISAKEEPSLLIPPAMDGLLKVHKQIVDVDSDSANAPPGAGRSVTTRLLVAASQGGNLIGKQGSTIKSIQDTSQCTIRVVGQEHLPLFALPDDNVVEIQGEPAGVHKAVEMVASHLRKFLVDHSVVGLFEMQMQMPNARSNQNRPLAGPTQSWAPPPSSFPGSAGGGSGFGPNNQYMPPARQFDNYFPLVDMPPLEKKRRQGPSPYSRDTSMGTYGTNVQTQQSMVTKVTQNMQIPLSYADAVIGTSGSNISYIRRASGASIAIQETRGVPGEMTVEITGSASQVQTAQQLIQNSVADAASSMQNTAAGPPSQGYYPHSQGPVYTTPSGDPGHPSGDDYGSMYGSSYGY</sequence>
<dbReference type="AlphaFoldDB" id="A0AAN8T8N3"/>
<reference evidence="5 6" key="1">
    <citation type="submission" date="2024-02" db="EMBL/GenBank/DDBJ databases">
        <title>de novo genome assembly of Solanum bulbocastanum strain 11H21.</title>
        <authorList>
            <person name="Hosaka A.J."/>
        </authorList>
    </citation>
    <scope>NUCLEOTIDE SEQUENCE [LARGE SCALE GENOMIC DNA]</scope>
    <source>
        <tissue evidence="5">Young leaves</tissue>
    </source>
</reference>
<evidence type="ECO:0000256" key="1">
    <source>
        <dbReference type="ARBA" id="ARBA00022737"/>
    </source>
</evidence>
<dbReference type="SUPFAM" id="SSF54791">
    <property type="entry name" value="Eukaryotic type KH-domain (KH-domain type I)"/>
    <property type="match status" value="3"/>
</dbReference>
<evidence type="ECO:0000313" key="6">
    <source>
        <dbReference type="Proteomes" id="UP001371456"/>
    </source>
</evidence>
<protein>
    <recommendedName>
        <fullName evidence="4">K Homology domain-containing protein</fullName>
    </recommendedName>
</protein>
<dbReference type="Proteomes" id="UP001371456">
    <property type="component" value="Unassembled WGS sequence"/>
</dbReference>
<dbReference type="InterPro" id="IPR004087">
    <property type="entry name" value="KH_dom"/>
</dbReference>